<organism evidence="2 3">
    <name type="scientific">Phialocephala subalpina</name>
    <dbReference type="NCBI Taxonomy" id="576137"/>
    <lineage>
        <taxon>Eukaryota</taxon>
        <taxon>Fungi</taxon>
        <taxon>Dikarya</taxon>
        <taxon>Ascomycota</taxon>
        <taxon>Pezizomycotina</taxon>
        <taxon>Leotiomycetes</taxon>
        <taxon>Helotiales</taxon>
        <taxon>Mollisiaceae</taxon>
        <taxon>Phialocephala</taxon>
        <taxon>Phialocephala fortinii species complex</taxon>
    </lineage>
</organism>
<feature type="region of interest" description="Disordered" evidence="1">
    <location>
        <begin position="137"/>
        <end position="296"/>
    </location>
</feature>
<reference evidence="2 3" key="1">
    <citation type="submission" date="2016-03" db="EMBL/GenBank/DDBJ databases">
        <authorList>
            <person name="Ploux O."/>
        </authorList>
    </citation>
    <scope>NUCLEOTIDE SEQUENCE [LARGE SCALE GENOMIC DNA]</scope>
    <source>
        <strain evidence="2 3">UAMH 11012</strain>
    </source>
</reference>
<keyword evidence="3" id="KW-1185">Reference proteome</keyword>
<accession>A0A1L7X988</accession>
<feature type="region of interest" description="Disordered" evidence="1">
    <location>
        <begin position="1"/>
        <end position="61"/>
    </location>
</feature>
<name>A0A1L7X988_9HELO</name>
<protein>
    <recommendedName>
        <fullName evidence="4">CCHC-type domain-containing protein</fullName>
    </recommendedName>
</protein>
<feature type="compositionally biased region" description="Basic and acidic residues" evidence="1">
    <location>
        <begin position="196"/>
        <end position="209"/>
    </location>
</feature>
<evidence type="ECO:0000313" key="2">
    <source>
        <dbReference type="EMBL" id="CZR61547.1"/>
    </source>
</evidence>
<dbReference type="OrthoDB" id="427960at2759"/>
<gene>
    <name evidence="2" type="ORF">PAC_11444</name>
</gene>
<feature type="compositionally biased region" description="Polar residues" evidence="1">
    <location>
        <begin position="233"/>
        <end position="245"/>
    </location>
</feature>
<dbReference type="Proteomes" id="UP000184330">
    <property type="component" value="Unassembled WGS sequence"/>
</dbReference>
<proteinExistence type="predicted"/>
<sequence>MAAANTPGSAPKMMSSRLLTMKFMQRAANTSPTSRASPSPDEPSPKRRKTDSNPSTPTKFNVDALADRSAIQAAMASEEAKKQAALERQAAELGDTRWVLNFEDQKKVSGLALRVVQTGFANLDASPVKIQYIDEDELEKPAMVGRRSFGKFNKVVEKQQYPNKEDSSESDSEDDEDSDSSEADNDSDDPTSELIRASRQEAVERAKAERHAKKRSAKAEAEQLAKKRRKNEVNLNGLTSLSGRQARQPVVPKDLKCHGCGGNHFKRDCPNQGGSQNKRGYQGGDDGRPRKAIKSK</sequence>
<feature type="compositionally biased region" description="Acidic residues" evidence="1">
    <location>
        <begin position="168"/>
        <end position="191"/>
    </location>
</feature>
<dbReference type="AlphaFoldDB" id="A0A1L7X988"/>
<evidence type="ECO:0000256" key="1">
    <source>
        <dbReference type="SAM" id="MobiDB-lite"/>
    </source>
</evidence>
<evidence type="ECO:0008006" key="4">
    <source>
        <dbReference type="Google" id="ProtNLM"/>
    </source>
</evidence>
<dbReference type="STRING" id="576137.A0A1L7X988"/>
<dbReference type="EMBL" id="FJOG01000018">
    <property type="protein sequence ID" value="CZR61547.1"/>
    <property type="molecule type" value="Genomic_DNA"/>
</dbReference>
<feature type="compositionally biased region" description="Polar residues" evidence="1">
    <location>
        <begin position="27"/>
        <end position="37"/>
    </location>
</feature>
<evidence type="ECO:0000313" key="3">
    <source>
        <dbReference type="Proteomes" id="UP000184330"/>
    </source>
</evidence>
<dbReference type="Pfam" id="PF10175">
    <property type="entry name" value="MPP6"/>
    <property type="match status" value="1"/>
</dbReference>